<evidence type="ECO:0000313" key="2">
    <source>
        <dbReference type="Proteomes" id="UP001623591"/>
    </source>
</evidence>
<protein>
    <recommendedName>
        <fullName evidence="3">AAA family ATPase</fullName>
    </recommendedName>
</protein>
<sequence>MELRFSQNFSLVALNAQDSLHLTNAKKVALRCMAAAAILELYLEQGFTIDKDMVTFNRTDLERPEVTLYQETVLKAVLGRKDSLSDTLPHLLTVVSKLSRKYLLKIERAYTDSLIGDHALEEIPNLLGCDLLFDTASVSIKEYRSNEELFTKVIENLRAETLEEGMMTDESIFMLWLMRESGCFNDIFSDEELKRVKVRMSELFENSNLARKVLPVAIHSSLEIGIKKFLRLKRAAMGTPTGTGINFTFPVFERSQSVFIETDAYFEGKEARLRDVLTRLREKGHNYTVLREGTVPLIKIDNLIYEAVPSAVNGGRMPIHGVRLRIYPLY</sequence>
<evidence type="ECO:0000313" key="1">
    <source>
        <dbReference type="EMBL" id="MFL0248321.1"/>
    </source>
</evidence>
<evidence type="ECO:0008006" key="3">
    <source>
        <dbReference type="Google" id="ProtNLM"/>
    </source>
</evidence>
<dbReference type="RefSeq" id="WP_406770748.1">
    <property type="nucleotide sequence ID" value="NZ_JBJHZZ010000015.1"/>
</dbReference>
<dbReference type="InterPro" id="IPR038261">
    <property type="entry name" value="GPP34-like_sf"/>
</dbReference>
<proteinExistence type="predicted"/>
<accession>A0ABW8T892</accession>
<comment type="caution">
    <text evidence="1">The sequence shown here is derived from an EMBL/GenBank/DDBJ whole genome shotgun (WGS) entry which is preliminary data.</text>
</comment>
<name>A0ABW8T892_9CLOT</name>
<dbReference type="Proteomes" id="UP001623591">
    <property type="component" value="Unassembled WGS sequence"/>
</dbReference>
<reference evidence="1 2" key="1">
    <citation type="submission" date="2024-11" db="EMBL/GenBank/DDBJ databases">
        <authorList>
            <person name="Heng Y.C."/>
            <person name="Lim A.C.H."/>
            <person name="Lee J.K.Y."/>
            <person name="Kittelmann S."/>
        </authorList>
    </citation>
    <scope>NUCLEOTIDE SEQUENCE [LARGE SCALE GENOMIC DNA]</scope>
    <source>
        <strain evidence="1 2">WILCCON 0185</strain>
    </source>
</reference>
<gene>
    <name evidence="1" type="ORF">ACJDUG_15285</name>
</gene>
<keyword evidence="2" id="KW-1185">Reference proteome</keyword>
<dbReference type="EMBL" id="JBJHZZ010000015">
    <property type="protein sequence ID" value="MFL0248321.1"/>
    <property type="molecule type" value="Genomic_DNA"/>
</dbReference>
<dbReference type="Gene3D" id="1.10.3630.10">
    <property type="entry name" value="yeast vps74-n-term truncation variant domain like"/>
    <property type="match status" value="1"/>
</dbReference>
<organism evidence="1 2">
    <name type="scientific">Candidatus Clostridium stratigraminis</name>
    <dbReference type="NCBI Taxonomy" id="3381661"/>
    <lineage>
        <taxon>Bacteria</taxon>
        <taxon>Bacillati</taxon>
        <taxon>Bacillota</taxon>
        <taxon>Clostridia</taxon>
        <taxon>Eubacteriales</taxon>
        <taxon>Clostridiaceae</taxon>
        <taxon>Clostridium</taxon>
    </lineage>
</organism>